<proteinExistence type="predicted"/>
<feature type="transmembrane region" description="Helical" evidence="2">
    <location>
        <begin position="252"/>
        <end position="275"/>
    </location>
</feature>
<reference evidence="4" key="1">
    <citation type="submission" date="2016-10" db="EMBL/GenBank/DDBJ databases">
        <authorList>
            <person name="Varghese N."/>
            <person name="Submissions S."/>
        </authorList>
    </citation>
    <scope>NUCLEOTIDE SEQUENCE [LARGE SCALE GENOMIC DNA]</scope>
    <source>
        <strain evidence="4">DSM 23676</strain>
    </source>
</reference>
<name>A0A1H1LL43_9MICO</name>
<feature type="transmembrane region" description="Helical" evidence="2">
    <location>
        <begin position="81"/>
        <end position="102"/>
    </location>
</feature>
<dbReference type="PANTHER" id="PTHR37305:SF1">
    <property type="entry name" value="MEMBRANE PROTEIN"/>
    <property type="match status" value="1"/>
</dbReference>
<dbReference type="STRING" id="1136497.SAMN04489752_0148"/>
<evidence type="ECO:0000313" key="4">
    <source>
        <dbReference type="Proteomes" id="UP000199597"/>
    </source>
</evidence>
<dbReference type="PANTHER" id="PTHR37305">
    <property type="entry name" value="INTEGRAL MEMBRANE PROTEIN-RELATED"/>
    <property type="match status" value="1"/>
</dbReference>
<feature type="transmembrane region" description="Helical" evidence="2">
    <location>
        <begin position="123"/>
        <end position="156"/>
    </location>
</feature>
<feature type="transmembrane region" description="Helical" evidence="2">
    <location>
        <begin position="42"/>
        <end position="61"/>
    </location>
</feature>
<organism evidence="3 4">
    <name type="scientific">Brevibacterium siliguriense</name>
    <dbReference type="NCBI Taxonomy" id="1136497"/>
    <lineage>
        <taxon>Bacteria</taxon>
        <taxon>Bacillati</taxon>
        <taxon>Actinomycetota</taxon>
        <taxon>Actinomycetes</taxon>
        <taxon>Micrococcales</taxon>
        <taxon>Brevibacteriaceae</taxon>
        <taxon>Brevibacterium</taxon>
    </lineage>
</organism>
<sequence>MTTAPPTTPGSPTAPSSPITARPRWTGAEWVKFRDPKRPRQLLGVALALGTVAAVLLVLTIPATRGTPLSVTSPEDVLSASVLGVDAAAAVLVVLAAWFTGVEFRTGAITEALLRARRRSGIVTAKTVVIAAAAAVTAVITAVIVTISGSLLAGTAAGADWSEVLAAAGSSDHLRLAFGSTLLPVIYSLLAVFGAVAFRSVTGGVLTPLTLLVGSMLAGWLPDGLASVLRPLLPLGAVHNISGVAEAGGTEYIGVLPAIVVLVAWTAGGALLATWRLRRQDF</sequence>
<feature type="transmembrane region" description="Helical" evidence="2">
    <location>
        <begin position="176"/>
        <end position="198"/>
    </location>
</feature>
<dbReference type="AlphaFoldDB" id="A0A1H1LL43"/>
<keyword evidence="2" id="KW-0812">Transmembrane</keyword>
<keyword evidence="4" id="KW-1185">Reference proteome</keyword>
<keyword evidence="2" id="KW-0472">Membrane</keyword>
<keyword evidence="2" id="KW-1133">Transmembrane helix</keyword>
<dbReference type="EMBL" id="LT629766">
    <property type="protein sequence ID" value="SDR75218.1"/>
    <property type="molecule type" value="Genomic_DNA"/>
</dbReference>
<evidence type="ECO:0000256" key="2">
    <source>
        <dbReference type="SAM" id="Phobius"/>
    </source>
</evidence>
<feature type="transmembrane region" description="Helical" evidence="2">
    <location>
        <begin position="205"/>
        <end position="222"/>
    </location>
</feature>
<dbReference type="OrthoDB" id="4803775at2"/>
<feature type="region of interest" description="Disordered" evidence="1">
    <location>
        <begin position="1"/>
        <end position="21"/>
    </location>
</feature>
<protein>
    <recommendedName>
        <fullName evidence="5">ABC-2 type transport system permease protein</fullName>
    </recommendedName>
</protein>
<dbReference type="Proteomes" id="UP000199597">
    <property type="component" value="Chromosome I"/>
</dbReference>
<gene>
    <name evidence="3" type="ORF">SAMN04489752_0148</name>
</gene>
<evidence type="ECO:0000313" key="3">
    <source>
        <dbReference type="EMBL" id="SDR75218.1"/>
    </source>
</evidence>
<evidence type="ECO:0000256" key="1">
    <source>
        <dbReference type="SAM" id="MobiDB-lite"/>
    </source>
</evidence>
<evidence type="ECO:0008006" key="5">
    <source>
        <dbReference type="Google" id="ProtNLM"/>
    </source>
</evidence>
<accession>A0A1H1LL43</accession>
<dbReference type="RefSeq" id="WP_092009135.1">
    <property type="nucleotide sequence ID" value="NZ_LT629766.1"/>
</dbReference>